<protein>
    <recommendedName>
        <fullName evidence="4">DUF4164 family protein</fullName>
    </recommendedName>
</protein>
<dbReference type="RefSeq" id="WP_377314906.1">
    <property type="nucleotide sequence ID" value="NZ_JBHUIY010000006.1"/>
</dbReference>
<evidence type="ECO:0000313" key="2">
    <source>
        <dbReference type="EMBL" id="MFD2233125.1"/>
    </source>
</evidence>
<organism evidence="2 3">
    <name type="scientific">Phaeospirillum tilakii</name>
    <dbReference type="NCBI Taxonomy" id="741673"/>
    <lineage>
        <taxon>Bacteria</taxon>
        <taxon>Pseudomonadati</taxon>
        <taxon>Pseudomonadota</taxon>
        <taxon>Alphaproteobacteria</taxon>
        <taxon>Rhodospirillales</taxon>
        <taxon>Rhodospirillaceae</taxon>
        <taxon>Phaeospirillum</taxon>
    </lineage>
</organism>
<keyword evidence="3" id="KW-1185">Reference proteome</keyword>
<feature type="coiled-coil region" evidence="1">
    <location>
        <begin position="10"/>
        <end position="37"/>
    </location>
</feature>
<name>A0ABW5CAM4_9PROT</name>
<reference evidence="3" key="1">
    <citation type="journal article" date="2019" name="Int. J. Syst. Evol. Microbiol.">
        <title>The Global Catalogue of Microorganisms (GCM) 10K type strain sequencing project: providing services to taxonomists for standard genome sequencing and annotation.</title>
        <authorList>
            <consortium name="The Broad Institute Genomics Platform"/>
            <consortium name="The Broad Institute Genome Sequencing Center for Infectious Disease"/>
            <person name="Wu L."/>
            <person name="Ma J."/>
        </authorList>
    </citation>
    <scope>NUCLEOTIDE SEQUENCE [LARGE SCALE GENOMIC DNA]</scope>
    <source>
        <strain evidence="3">KCTC 15012</strain>
    </source>
</reference>
<evidence type="ECO:0000256" key="1">
    <source>
        <dbReference type="SAM" id="Coils"/>
    </source>
</evidence>
<keyword evidence="1" id="KW-0175">Coiled coil</keyword>
<evidence type="ECO:0008006" key="4">
    <source>
        <dbReference type="Google" id="ProtNLM"/>
    </source>
</evidence>
<proteinExistence type="predicted"/>
<accession>A0ABW5CAM4</accession>
<dbReference type="EMBL" id="JBHUIY010000006">
    <property type="protein sequence ID" value="MFD2233125.1"/>
    <property type="molecule type" value="Genomic_DNA"/>
</dbReference>
<evidence type="ECO:0000313" key="3">
    <source>
        <dbReference type="Proteomes" id="UP001597296"/>
    </source>
</evidence>
<sequence length="87" mass="9750">MALSETTLTLDAVLAEKEALDLRLDEALRAFATFEEEMNHRWRDADASARQALLAERAQVEESLGIVALVDRLDQIRDLLARLRGTA</sequence>
<dbReference type="Proteomes" id="UP001597296">
    <property type="component" value="Unassembled WGS sequence"/>
</dbReference>
<comment type="caution">
    <text evidence="2">The sequence shown here is derived from an EMBL/GenBank/DDBJ whole genome shotgun (WGS) entry which is preliminary data.</text>
</comment>
<gene>
    <name evidence="2" type="ORF">ACFSNB_04845</name>
</gene>